<keyword evidence="1" id="KW-1133">Transmembrane helix</keyword>
<proteinExistence type="predicted"/>
<feature type="transmembrane region" description="Helical" evidence="1">
    <location>
        <begin position="46"/>
        <end position="63"/>
    </location>
</feature>
<comment type="caution">
    <text evidence="2">The sequence shown here is derived from an EMBL/GenBank/DDBJ whole genome shotgun (WGS) entry which is preliminary data.</text>
</comment>
<evidence type="ECO:0000313" key="2">
    <source>
        <dbReference type="EMBL" id="RHA53257.1"/>
    </source>
</evidence>
<protein>
    <submittedName>
        <fullName evidence="2">Uncharacterized protein</fullName>
    </submittedName>
</protein>
<sequence>MNKNSSNIIKEVLLAFAMGIIFLAVLIALSYIIFPNQMTEGENTEELLLIGFPMLIAYITYYARKILNKIK</sequence>
<dbReference type="RefSeq" id="WP_005358523.1">
    <property type="nucleotide sequence ID" value="NZ_CP102282.1"/>
</dbReference>
<evidence type="ECO:0000313" key="3">
    <source>
        <dbReference type="Proteomes" id="UP000284598"/>
    </source>
</evidence>
<name>A0A413RXK0_9FIRM</name>
<keyword evidence="1" id="KW-0472">Membrane</keyword>
<evidence type="ECO:0000256" key="1">
    <source>
        <dbReference type="SAM" id="Phobius"/>
    </source>
</evidence>
<gene>
    <name evidence="2" type="ORF">DW929_09745</name>
</gene>
<accession>A0A413RXK0</accession>
<dbReference type="Proteomes" id="UP000284598">
    <property type="component" value="Unassembled WGS sequence"/>
</dbReference>
<reference evidence="2 3" key="1">
    <citation type="submission" date="2018-08" db="EMBL/GenBank/DDBJ databases">
        <title>A genome reference for cultivated species of the human gut microbiota.</title>
        <authorList>
            <person name="Zou Y."/>
            <person name="Xue W."/>
            <person name="Luo G."/>
        </authorList>
    </citation>
    <scope>NUCLEOTIDE SEQUENCE [LARGE SCALE GENOMIC DNA]</scope>
    <source>
        <strain evidence="2 3">AM43-2</strain>
    </source>
</reference>
<feature type="transmembrane region" description="Helical" evidence="1">
    <location>
        <begin position="12"/>
        <end position="34"/>
    </location>
</feature>
<dbReference type="AlphaFoldDB" id="A0A413RXK0"/>
<organism evidence="2 3">
    <name type="scientific">Eubacterium ventriosum</name>
    <dbReference type="NCBI Taxonomy" id="39496"/>
    <lineage>
        <taxon>Bacteria</taxon>
        <taxon>Bacillati</taxon>
        <taxon>Bacillota</taxon>
        <taxon>Clostridia</taxon>
        <taxon>Eubacteriales</taxon>
        <taxon>Eubacteriaceae</taxon>
        <taxon>Eubacterium</taxon>
    </lineage>
</organism>
<dbReference type="EMBL" id="QSFO01000011">
    <property type="protein sequence ID" value="RHA53257.1"/>
    <property type="molecule type" value="Genomic_DNA"/>
</dbReference>
<keyword evidence="1" id="KW-0812">Transmembrane</keyword>